<name>A0ACC0UG03_9AGAM</name>
<protein>
    <submittedName>
        <fullName evidence="1">Uncharacterized protein</fullName>
    </submittedName>
</protein>
<reference evidence="1" key="1">
    <citation type="submission" date="2021-03" db="EMBL/GenBank/DDBJ databases">
        <title>Evolutionary priming and transition to the ectomycorrhizal habit in an iconic lineage of mushroom-forming fungi: is preadaptation a requirement?</title>
        <authorList>
            <consortium name="DOE Joint Genome Institute"/>
            <person name="Looney B.P."/>
            <person name="Miyauchi S."/>
            <person name="Morin E."/>
            <person name="Drula E."/>
            <person name="Courty P.E."/>
            <person name="Chicoki N."/>
            <person name="Fauchery L."/>
            <person name="Kohler A."/>
            <person name="Kuo A."/>
            <person name="LaButti K."/>
            <person name="Pangilinan J."/>
            <person name="Lipzen A."/>
            <person name="Riley R."/>
            <person name="Andreopoulos W."/>
            <person name="He G."/>
            <person name="Johnson J."/>
            <person name="Barry K.W."/>
            <person name="Grigoriev I.V."/>
            <person name="Nagy L."/>
            <person name="Hibbett D."/>
            <person name="Henrissat B."/>
            <person name="Matheny P.B."/>
            <person name="Labbe J."/>
            <person name="Martin A.F."/>
        </authorList>
    </citation>
    <scope>NUCLEOTIDE SEQUENCE</scope>
    <source>
        <strain evidence="1">BPL698</strain>
    </source>
</reference>
<gene>
    <name evidence="1" type="ORF">F5148DRAFT_976448</name>
</gene>
<organism evidence="1 2">
    <name type="scientific">Russula earlei</name>
    <dbReference type="NCBI Taxonomy" id="71964"/>
    <lineage>
        <taxon>Eukaryota</taxon>
        <taxon>Fungi</taxon>
        <taxon>Dikarya</taxon>
        <taxon>Basidiomycota</taxon>
        <taxon>Agaricomycotina</taxon>
        <taxon>Agaricomycetes</taxon>
        <taxon>Russulales</taxon>
        <taxon>Russulaceae</taxon>
        <taxon>Russula</taxon>
    </lineage>
</organism>
<comment type="caution">
    <text evidence="1">The sequence shown here is derived from an EMBL/GenBank/DDBJ whole genome shotgun (WGS) entry which is preliminary data.</text>
</comment>
<sequence>MREAFSSDATAVFPETDEIVVMCNTGLAQDMWPPIRIRKNKVTSGDVFWAIYQFFQKPITCDEVNLIRGRSEDDYRRLLEACYQRCDRTPGLADITRRQGVKRIDCLEDRTAWWGLWPVWAPDGTWSLQLGLMASSRA</sequence>
<accession>A0ACC0UG03</accession>
<evidence type="ECO:0000313" key="2">
    <source>
        <dbReference type="Proteomes" id="UP001207468"/>
    </source>
</evidence>
<dbReference type="EMBL" id="JAGFNK010000037">
    <property type="protein sequence ID" value="KAI9510664.1"/>
    <property type="molecule type" value="Genomic_DNA"/>
</dbReference>
<keyword evidence="2" id="KW-1185">Reference proteome</keyword>
<proteinExistence type="predicted"/>
<evidence type="ECO:0000313" key="1">
    <source>
        <dbReference type="EMBL" id="KAI9510664.1"/>
    </source>
</evidence>
<dbReference type="Proteomes" id="UP001207468">
    <property type="component" value="Unassembled WGS sequence"/>
</dbReference>